<evidence type="ECO:0000313" key="1">
    <source>
        <dbReference type="EMBL" id="MBW0464867.1"/>
    </source>
</evidence>
<gene>
    <name evidence="1" type="ORF">O181_004582</name>
</gene>
<keyword evidence="2" id="KW-1185">Reference proteome</keyword>
<dbReference type="AlphaFoldDB" id="A0A9Q3BH32"/>
<dbReference type="Proteomes" id="UP000765509">
    <property type="component" value="Unassembled WGS sequence"/>
</dbReference>
<protein>
    <recommendedName>
        <fullName evidence="3">GAG-pre-integrase domain-containing protein</fullName>
    </recommendedName>
</protein>
<sequence>MAFPGLNGDTVLIDNVFYSPCATATLISPTSILQTGGKMFTQGENLMFCNEDQIPLLTAKFNARRHYWFFQLFLRPHQVSNCETQHADQIVGLKSRVGKQDSNTNNNNTLTWHKLFGHCGTHRLKNFLKDRLGTRISKHLNETMNNCADCFIAKSRCRSELLPTRRTMEPMDIIVCDLMGPFEEENINSGRWALTVWDVNSTYGECHIIKIRQSLILPRCYRELSQGRKSRRDET</sequence>
<comment type="caution">
    <text evidence="1">The sequence shown here is derived from an EMBL/GenBank/DDBJ whole genome shotgun (WGS) entry which is preliminary data.</text>
</comment>
<dbReference type="OrthoDB" id="7691805at2759"/>
<organism evidence="1 2">
    <name type="scientific">Austropuccinia psidii MF-1</name>
    <dbReference type="NCBI Taxonomy" id="1389203"/>
    <lineage>
        <taxon>Eukaryota</taxon>
        <taxon>Fungi</taxon>
        <taxon>Dikarya</taxon>
        <taxon>Basidiomycota</taxon>
        <taxon>Pucciniomycotina</taxon>
        <taxon>Pucciniomycetes</taxon>
        <taxon>Pucciniales</taxon>
        <taxon>Sphaerophragmiaceae</taxon>
        <taxon>Austropuccinia</taxon>
    </lineage>
</organism>
<dbReference type="EMBL" id="AVOT02000902">
    <property type="protein sequence ID" value="MBW0464867.1"/>
    <property type="molecule type" value="Genomic_DNA"/>
</dbReference>
<proteinExistence type="predicted"/>
<evidence type="ECO:0000313" key="2">
    <source>
        <dbReference type="Proteomes" id="UP000765509"/>
    </source>
</evidence>
<name>A0A9Q3BH32_9BASI</name>
<reference evidence="1" key="1">
    <citation type="submission" date="2021-03" db="EMBL/GenBank/DDBJ databases">
        <title>Draft genome sequence of rust myrtle Austropuccinia psidii MF-1, a brazilian biotype.</title>
        <authorList>
            <person name="Quecine M.C."/>
            <person name="Pachon D.M.R."/>
            <person name="Bonatelli M.L."/>
            <person name="Correr F.H."/>
            <person name="Franceschini L.M."/>
            <person name="Leite T.F."/>
            <person name="Margarido G.R.A."/>
            <person name="Almeida C.A."/>
            <person name="Ferrarezi J.A."/>
            <person name="Labate C.A."/>
        </authorList>
    </citation>
    <scope>NUCLEOTIDE SEQUENCE</scope>
    <source>
        <strain evidence="1">MF-1</strain>
    </source>
</reference>
<evidence type="ECO:0008006" key="3">
    <source>
        <dbReference type="Google" id="ProtNLM"/>
    </source>
</evidence>
<accession>A0A9Q3BH32</accession>